<dbReference type="OrthoDB" id="420046at2759"/>
<proteinExistence type="predicted"/>
<gene>
    <name evidence="1" type="ORF">CGOC_LOCUS237</name>
</gene>
<dbReference type="GO" id="GO:0008265">
    <property type="term" value="F:molybdenum cofactor sulfurtransferase activity"/>
    <property type="evidence" value="ECO:0007669"/>
    <property type="project" value="TreeGrafter"/>
</dbReference>
<dbReference type="InterPro" id="IPR015424">
    <property type="entry name" value="PyrdxlP-dep_Trfase"/>
</dbReference>
<reference evidence="1 2" key="1">
    <citation type="submission" date="2018-11" db="EMBL/GenBank/DDBJ databases">
        <authorList>
            <consortium name="Pathogen Informatics"/>
        </authorList>
    </citation>
    <scope>NUCLEOTIDE SEQUENCE [LARGE SCALE GENOMIC DNA]</scope>
</reference>
<dbReference type="AlphaFoldDB" id="A0A3P6RJ40"/>
<sequence>MPYLDHAGAALPSEQQLKEVFEAALSMPLANPHSHHSTATATHLMVENARLRSSYFMVLEHFDVTPEDYAVVFTANATHALQIVADSYIFGEKTTPTVQIGSSAKNTGPTFAYLRDSHNSLVGMREIVKEK</sequence>
<accession>A0A3P6RJ40</accession>
<protein>
    <recommendedName>
        <fullName evidence="3">Aminotransferase class V domain-containing protein</fullName>
    </recommendedName>
</protein>
<dbReference type="PANTHER" id="PTHR14237">
    <property type="entry name" value="MOLYBDOPTERIN COFACTOR SULFURASE MOSC"/>
    <property type="match status" value="1"/>
</dbReference>
<dbReference type="InterPro" id="IPR015421">
    <property type="entry name" value="PyrdxlP-dep_Trfase_major"/>
</dbReference>
<keyword evidence="2" id="KW-1185">Reference proteome</keyword>
<dbReference type="GO" id="GO:0043545">
    <property type="term" value="P:molybdopterin cofactor metabolic process"/>
    <property type="evidence" value="ECO:0007669"/>
    <property type="project" value="TreeGrafter"/>
</dbReference>
<dbReference type="Proteomes" id="UP000271889">
    <property type="component" value="Unassembled WGS sequence"/>
</dbReference>
<evidence type="ECO:0000313" key="1">
    <source>
        <dbReference type="EMBL" id="VDK43821.1"/>
    </source>
</evidence>
<name>A0A3P6RJ40_CYLGO</name>
<evidence type="ECO:0000313" key="2">
    <source>
        <dbReference type="Proteomes" id="UP000271889"/>
    </source>
</evidence>
<organism evidence="1 2">
    <name type="scientific">Cylicostephanus goldi</name>
    <name type="common">Nematode worm</name>
    <dbReference type="NCBI Taxonomy" id="71465"/>
    <lineage>
        <taxon>Eukaryota</taxon>
        <taxon>Metazoa</taxon>
        <taxon>Ecdysozoa</taxon>
        <taxon>Nematoda</taxon>
        <taxon>Chromadorea</taxon>
        <taxon>Rhabditida</taxon>
        <taxon>Rhabditina</taxon>
        <taxon>Rhabditomorpha</taxon>
        <taxon>Strongyloidea</taxon>
        <taxon>Strongylidae</taxon>
        <taxon>Cylicostephanus</taxon>
    </lineage>
</organism>
<feature type="non-terminal residue" evidence="1">
    <location>
        <position position="131"/>
    </location>
</feature>
<evidence type="ECO:0008006" key="3">
    <source>
        <dbReference type="Google" id="ProtNLM"/>
    </source>
</evidence>
<dbReference type="Gene3D" id="3.40.640.10">
    <property type="entry name" value="Type I PLP-dependent aspartate aminotransferase-like (Major domain)"/>
    <property type="match status" value="1"/>
</dbReference>
<dbReference type="SUPFAM" id="SSF53383">
    <property type="entry name" value="PLP-dependent transferases"/>
    <property type="match status" value="1"/>
</dbReference>
<dbReference type="EMBL" id="UYRV01000310">
    <property type="protein sequence ID" value="VDK43821.1"/>
    <property type="molecule type" value="Genomic_DNA"/>
</dbReference>
<dbReference type="PANTHER" id="PTHR14237:SF80">
    <property type="entry name" value="MOLYBDENUM COFACTOR SULFURASE"/>
    <property type="match status" value="1"/>
</dbReference>